<evidence type="ECO:0000313" key="4">
    <source>
        <dbReference type="Proteomes" id="UP000198956"/>
    </source>
</evidence>
<evidence type="ECO:0000256" key="1">
    <source>
        <dbReference type="SAM" id="Phobius"/>
    </source>
</evidence>
<dbReference type="Proteomes" id="UP000198956">
    <property type="component" value="Unassembled WGS sequence"/>
</dbReference>
<protein>
    <submittedName>
        <fullName evidence="2">DUF4367 domain-containing protein</fullName>
    </submittedName>
</protein>
<dbReference type="AlphaFoldDB" id="A0A1G8DAC7"/>
<dbReference type="OrthoDB" id="2644333at2"/>
<dbReference type="EMBL" id="CP080764">
    <property type="protein sequence ID" value="QYY42218.1"/>
    <property type="molecule type" value="Genomic_DNA"/>
</dbReference>
<evidence type="ECO:0000313" key="2">
    <source>
        <dbReference type="EMBL" id="QYY42218.1"/>
    </source>
</evidence>
<dbReference type="Proteomes" id="UP000826616">
    <property type="component" value="Chromosome"/>
</dbReference>
<accession>A0A1G8DAC7</accession>
<dbReference type="EMBL" id="FNDE01000031">
    <property type="protein sequence ID" value="SDH54250.1"/>
    <property type="molecule type" value="Genomic_DNA"/>
</dbReference>
<organism evidence="3 4">
    <name type="scientific">Aneurinibacillus thermoaerophilus</name>
    <dbReference type="NCBI Taxonomy" id="143495"/>
    <lineage>
        <taxon>Bacteria</taxon>
        <taxon>Bacillati</taxon>
        <taxon>Bacillota</taxon>
        <taxon>Bacilli</taxon>
        <taxon>Bacillales</taxon>
        <taxon>Paenibacillaceae</taxon>
        <taxon>Aneurinibacillus group</taxon>
        <taxon>Aneurinibacillus</taxon>
    </lineage>
</organism>
<feature type="transmembrane region" description="Helical" evidence="1">
    <location>
        <begin position="47"/>
        <end position="67"/>
    </location>
</feature>
<dbReference type="RefSeq" id="WP_057897779.1">
    <property type="nucleotide sequence ID" value="NZ_CP080764.1"/>
</dbReference>
<gene>
    <name evidence="2" type="ORF">K3F53_15340</name>
    <name evidence="3" type="ORF">SAMN04489735_103134</name>
</gene>
<evidence type="ECO:0000313" key="5">
    <source>
        <dbReference type="Proteomes" id="UP000826616"/>
    </source>
</evidence>
<keyword evidence="1" id="KW-1133">Transmembrane helix</keyword>
<evidence type="ECO:0000313" key="3">
    <source>
        <dbReference type="EMBL" id="SDH54250.1"/>
    </source>
</evidence>
<reference evidence="3 4" key="1">
    <citation type="submission" date="2016-10" db="EMBL/GenBank/DDBJ databases">
        <authorList>
            <person name="de Groot N.N."/>
        </authorList>
    </citation>
    <scope>NUCLEOTIDE SEQUENCE [LARGE SCALE GENOMIC DNA]</scope>
    <source>
        <strain evidence="3 4">L 420-91</strain>
    </source>
</reference>
<name>A0A1G8DAC7_ANETH</name>
<proteinExistence type="predicted"/>
<keyword evidence="1" id="KW-0472">Membrane</keyword>
<keyword evidence="5" id="KW-1185">Reference proteome</keyword>
<keyword evidence="1" id="KW-0812">Transmembrane</keyword>
<dbReference type="GeneID" id="97142756"/>
<reference evidence="2 5" key="2">
    <citation type="submission" date="2021-08" db="EMBL/GenBank/DDBJ databases">
        <title>Complete genome sequence of the strain Aneurinibacillus thermoaerophilus CCM 8960.</title>
        <authorList>
            <person name="Musilova J."/>
            <person name="Kourilova X."/>
            <person name="Pernicova I."/>
            <person name="Bezdicek M."/>
            <person name="Lengerova M."/>
            <person name="Obruca S."/>
            <person name="Sedlar K."/>
        </authorList>
    </citation>
    <scope>NUCLEOTIDE SEQUENCE [LARGE SCALE GENOMIC DNA]</scope>
    <source>
        <strain evidence="2 5">CCM 8960</strain>
    </source>
</reference>
<sequence length="311" mass="35529">MTLDKDQDLRELFHDLQLPDVDLTGKVMEKLYAEQKKKERFFVKYKVSVMVVAGMLLTVSSAFAFSYQTLTNKQGKVVFEEKTLEEANYTSPSLDEQLRALKARDFANKVLKAGTAGVFYVVSNIPDMKTYTLDKPLTFTDVSALRTKMKGQSVKIFDSLPGKHNFEHATVFFTPITDVNPPTPKEQTAIAEKLRKQAEESKQEYAMLPVEMSKDHWRILSTYKKGGSAIQVAMSRTSGKETFLVHKEWGSKREKFVVKGVEMIYTDFGTGHNIQWIYDVPNSTHTIRYHIETGKQINKKDLIKIAESYLD</sequence>